<proteinExistence type="predicted"/>
<sequence>MDALTAGAEEKVETVVRQIVNLTKRPSLRLNPLSFSSLCKQNRLQNKNLETNHNHKEPQDLLKSKHDHTLSKYTTPTLVLTVVLLTTAGRLLCGLASGRVREREPLAAFPHQLLGRCLVLRYQISPNQTKTVKLRTDQSSHRLHWTINH</sequence>
<name>A0A9N7TIS6_PLEPL</name>
<dbReference type="EMBL" id="CADEAL010000010">
    <property type="protein sequence ID" value="CAB1412619.1"/>
    <property type="molecule type" value="Genomic_DNA"/>
</dbReference>
<accession>A0A9N7TIS6</accession>
<organism evidence="1 2">
    <name type="scientific">Pleuronectes platessa</name>
    <name type="common">European plaice</name>
    <dbReference type="NCBI Taxonomy" id="8262"/>
    <lineage>
        <taxon>Eukaryota</taxon>
        <taxon>Metazoa</taxon>
        <taxon>Chordata</taxon>
        <taxon>Craniata</taxon>
        <taxon>Vertebrata</taxon>
        <taxon>Euteleostomi</taxon>
        <taxon>Actinopterygii</taxon>
        <taxon>Neopterygii</taxon>
        <taxon>Teleostei</taxon>
        <taxon>Neoteleostei</taxon>
        <taxon>Acanthomorphata</taxon>
        <taxon>Carangaria</taxon>
        <taxon>Pleuronectiformes</taxon>
        <taxon>Pleuronectoidei</taxon>
        <taxon>Pleuronectidae</taxon>
        <taxon>Pleuronectes</taxon>
    </lineage>
</organism>
<dbReference type="Proteomes" id="UP001153269">
    <property type="component" value="Unassembled WGS sequence"/>
</dbReference>
<evidence type="ECO:0000313" key="1">
    <source>
        <dbReference type="EMBL" id="CAB1412619.1"/>
    </source>
</evidence>
<keyword evidence="2" id="KW-1185">Reference proteome</keyword>
<gene>
    <name evidence="1" type="ORF">PLEPLA_LOCUS312</name>
</gene>
<dbReference type="AlphaFoldDB" id="A0A9N7TIS6"/>
<reference evidence="1" key="1">
    <citation type="submission" date="2020-03" db="EMBL/GenBank/DDBJ databases">
        <authorList>
            <person name="Weist P."/>
        </authorList>
    </citation>
    <scope>NUCLEOTIDE SEQUENCE</scope>
</reference>
<evidence type="ECO:0000313" key="2">
    <source>
        <dbReference type="Proteomes" id="UP001153269"/>
    </source>
</evidence>
<protein>
    <submittedName>
        <fullName evidence="1">Uncharacterized protein</fullName>
    </submittedName>
</protein>
<comment type="caution">
    <text evidence="1">The sequence shown here is derived from an EMBL/GenBank/DDBJ whole genome shotgun (WGS) entry which is preliminary data.</text>
</comment>